<evidence type="ECO:0000313" key="7">
    <source>
        <dbReference type="EMBL" id="HAE50008.1"/>
    </source>
</evidence>
<dbReference type="InterPro" id="IPR037069">
    <property type="entry name" value="AcylCoA_DH/ox_N_sf"/>
</dbReference>
<dbReference type="PROSITE" id="PS00072">
    <property type="entry name" value="ACYL_COA_DH_1"/>
    <property type="match status" value="1"/>
</dbReference>
<comment type="cofactor">
    <cofactor evidence="1">
        <name>FAD</name>
        <dbReference type="ChEBI" id="CHEBI:57692"/>
    </cofactor>
</comment>
<dbReference type="PANTHER" id="PTHR43292:SF4">
    <property type="entry name" value="ACYL-COA DEHYDROGENASE FADE34"/>
    <property type="match status" value="1"/>
</dbReference>
<evidence type="ECO:0000313" key="8">
    <source>
        <dbReference type="Proteomes" id="UP000257706"/>
    </source>
</evidence>
<dbReference type="AlphaFoldDB" id="A0A3B9IQP9"/>
<dbReference type="InterPro" id="IPR006089">
    <property type="entry name" value="Acyl-CoA_DH_CS"/>
</dbReference>
<keyword evidence="2" id="KW-0285">Flavoprotein</keyword>
<dbReference type="Pfam" id="PF02771">
    <property type="entry name" value="Acyl-CoA_dh_N"/>
    <property type="match status" value="1"/>
</dbReference>
<organism evidence="7 8">
    <name type="scientific">Tistrella mobilis</name>
    <dbReference type="NCBI Taxonomy" id="171437"/>
    <lineage>
        <taxon>Bacteria</taxon>
        <taxon>Pseudomonadati</taxon>
        <taxon>Pseudomonadota</taxon>
        <taxon>Alphaproteobacteria</taxon>
        <taxon>Geminicoccales</taxon>
        <taxon>Geminicoccaceae</taxon>
        <taxon>Tistrella</taxon>
    </lineage>
</organism>
<dbReference type="InterPro" id="IPR052161">
    <property type="entry name" value="Mycobact_Acyl-CoA_DH"/>
</dbReference>
<sequence>MQEFTFAPTAMPPAAEAIRAEVRAFLTEARDTGLYTPRRHSWSSFDPAFSAECGRRGFIGMTWPESYGGRGRSALERYVMTEEMLAGGAPVGAHWVADRQSGHQILHHGSDRAKREILPKICAGTCFFGIGMSEPDSGSDLAAARTRAVQVDGGWRITGRKIWTSNAHRAHYLIVLARTAARSDSNRHAGLSQFIVPLDAEGIEVRPIYNLYGGHDFNEVVFDGVFAPDDMMIGEEGSGWTMVTGELAFERSGPDRFLSTVQLLLEIIDGSGPQPDRMAAVEIGRKVAELATLRRMSTSIAGMLDRDLRPATEAALVKDLGTAFEQSIPEVARRLLALEPRIDREDADLAALLGHTVVAAPAFTIRGGTREILRGMIARGLGLR</sequence>
<reference evidence="7 8" key="1">
    <citation type="journal article" date="2018" name="Nat. Biotechnol.">
        <title>A standardized bacterial taxonomy based on genome phylogeny substantially revises the tree of life.</title>
        <authorList>
            <person name="Parks D.H."/>
            <person name="Chuvochina M."/>
            <person name="Waite D.W."/>
            <person name="Rinke C."/>
            <person name="Skarshewski A."/>
            <person name="Chaumeil P.A."/>
            <person name="Hugenholtz P."/>
        </authorList>
    </citation>
    <scope>NUCLEOTIDE SEQUENCE [LARGE SCALE GENOMIC DNA]</scope>
    <source>
        <strain evidence="7">UBA8739</strain>
    </source>
</reference>
<evidence type="ECO:0000256" key="4">
    <source>
        <dbReference type="ARBA" id="ARBA00023002"/>
    </source>
</evidence>
<evidence type="ECO:0000256" key="2">
    <source>
        <dbReference type="ARBA" id="ARBA00022630"/>
    </source>
</evidence>
<dbReference type="GO" id="GO:0050660">
    <property type="term" value="F:flavin adenine dinucleotide binding"/>
    <property type="evidence" value="ECO:0007669"/>
    <property type="project" value="InterPro"/>
</dbReference>
<dbReference type="InterPro" id="IPR013786">
    <property type="entry name" value="AcylCoA_DH/ox_N"/>
</dbReference>
<dbReference type="FunFam" id="2.40.110.10:FF:000011">
    <property type="entry name" value="Acyl-CoA dehydrogenase FadE34"/>
    <property type="match status" value="1"/>
</dbReference>
<dbReference type="GO" id="GO:0003995">
    <property type="term" value="F:acyl-CoA dehydrogenase activity"/>
    <property type="evidence" value="ECO:0007669"/>
    <property type="project" value="InterPro"/>
</dbReference>
<protein>
    <submittedName>
        <fullName evidence="7">Acyl-CoA dehydrogenase</fullName>
    </submittedName>
</protein>
<dbReference type="InterPro" id="IPR046373">
    <property type="entry name" value="Acyl-CoA_Oxase/DH_mid-dom_sf"/>
</dbReference>
<accession>A0A3B9IQP9</accession>
<feature type="domain" description="Acyl-CoA oxidase/dehydrogenase middle" evidence="5">
    <location>
        <begin position="130"/>
        <end position="225"/>
    </location>
</feature>
<dbReference type="Gene3D" id="2.40.110.10">
    <property type="entry name" value="Butyryl-CoA Dehydrogenase, subunit A, domain 2"/>
    <property type="match status" value="1"/>
</dbReference>
<name>A0A3B9IQP9_9PROT</name>
<evidence type="ECO:0000259" key="5">
    <source>
        <dbReference type="Pfam" id="PF02770"/>
    </source>
</evidence>
<dbReference type="Gene3D" id="1.10.540.10">
    <property type="entry name" value="Acyl-CoA dehydrogenase/oxidase, N-terminal domain"/>
    <property type="match status" value="1"/>
</dbReference>
<dbReference type="SUPFAM" id="SSF56645">
    <property type="entry name" value="Acyl-CoA dehydrogenase NM domain-like"/>
    <property type="match status" value="1"/>
</dbReference>
<gene>
    <name evidence="7" type="ORF">DCK97_21570</name>
</gene>
<dbReference type="InterPro" id="IPR009100">
    <property type="entry name" value="AcylCoA_DH/oxidase_NM_dom_sf"/>
</dbReference>
<dbReference type="GO" id="GO:0005886">
    <property type="term" value="C:plasma membrane"/>
    <property type="evidence" value="ECO:0007669"/>
    <property type="project" value="TreeGrafter"/>
</dbReference>
<keyword evidence="4" id="KW-0560">Oxidoreductase</keyword>
<dbReference type="Gene3D" id="1.20.140.10">
    <property type="entry name" value="Butyryl-CoA Dehydrogenase, subunit A, domain 3"/>
    <property type="match status" value="1"/>
</dbReference>
<comment type="caution">
    <text evidence="7">The sequence shown here is derived from an EMBL/GenBank/DDBJ whole genome shotgun (WGS) entry which is preliminary data.</text>
</comment>
<evidence type="ECO:0000256" key="1">
    <source>
        <dbReference type="ARBA" id="ARBA00001974"/>
    </source>
</evidence>
<dbReference type="Proteomes" id="UP000257706">
    <property type="component" value="Unassembled WGS sequence"/>
</dbReference>
<feature type="domain" description="Acyl-CoA dehydrogenase/oxidase N-terminal" evidence="6">
    <location>
        <begin position="14"/>
        <end position="124"/>
    </location>
</feature>
<evidence type="ECO:0000259" key="6">
    <source>
        <dbReference type="Pfam" id="PF02771"/>
    </source>
</evidence>
<evidence type="ECO:0000256" key="3">
    <source>
        <dbReference type="ARBA" id="ARBA00022827"/>
    </source>
</evidence>
<keyword evidence="3" id="KW-0274">FAD</keyword>
<proteinExistence type="predicted"/>
<dbReference type="EMBL" id="DMAI01000355">
    <property type="protein sequence ID" value="HAE50008.1"/>
    <property type="molecule type" value="Genomic_DNA"/>
</dbReference>
<dbReference type="InterPro" id="IPR006091">
    <property type="entry name" value="Acyl-CoA_Oxase/DH_mid-dom"/>
</dbReference>
<dbReference type="PANTHER" id="PTHR43292">
    <property type="entry name" value="ACYL-COA DEHYDROGENASE"/>
    <property type="match status" value="1"/>
</dbReference>
<dbReference type="Pfam" id="PF02770">
    <property type="entry name" value="Acyl-CoA_dh_M"/>
    <property type="match status" value="1"/>
</dbReference>